<name>A0AAV4LML7_BABCB</name>
<comment type="caution">
    <text evidence="1">The sequence shown here is derived from an EMBL/GenBank/DDBJ whole genome shotgun (WGS) entry which is preliminary data.</text>
</comment>
<evidence type="ECO:0000313" key="2">
    <source>
        <dbReference type="Proteomes" id="UP001497744"/>
    </source>
</evidence>
<organism evidence="1 2">
    <name type="scientific">Babesia caballi</name>
    <dbReference type="NCBI Taxonomy" id="5871"/>
    <lineage>
        <taxon>Eukaryota</taxon>
        <taxon>Sar</taxon>
        <taxon>Alveolata</taxon>
        <taxon>Apicomplexa</taxon>
        <taxon>Aconoidasida</taxon>
        <taxon>Piroplasmida</taxon>
        <taxon>Babesiidae</taxon>
        <taxon>Babesia</taxon>
    </lineage>
</organism>
<evidence type="ECO:0000313" key="1">
    <source>
        <dbReference type="EMBL" id="GIX61088.1"/>
    </source>
</evidence>
<dbReference type="AlphaFoldDB" id="A0AAV4LML7"/>
<protein>
    <submittedName>
        <fullName evidence="1">SEC-C motif-containing protein</fullName>
    </submittedName>
</protein>
<dbReference type="EMBL" id="BPLF01000001">
    <property type="protein sequence ID" value="GIX61088.1"/>
    <property type="molecule type" value="Genomic_DNA"/>
</dbReference>
<dbReference type="RefSeq" id="XP_067713159.1">
    <property type="nucleotide sequence ID" value="XM_067857058.1"/>
</dbReference>
<keyword evidence="2" id="KW-1185">Reference proteome</keyword>
<reference evidence="1 2" key="1">
    <citation type="submission" date="2021-06" db="EMBL/GenBank/DDBJ databases">
        <title>Genome sequence of Babesia caballi.</title>
        <authorList>
            <person name="Yamagishi J."/>
            <person name="Kidaka T."/>
            <person name="Ochi A."/>
        </authorList>
    </citation>
    <scope>NUCLEOTIDE SEQUENCE [LARGE SCALE GENOMIC DNA]</scope>
    <source>
        <strain evidence="1">USDA-D6B2</strain>
    </source>
</reference>
<gene>
    <name evidence="1" type="ORF">BcabD6B2_05230</name>
</gene>
<accession>A0AAV4LML7</accession>
<dbReference type="Proteomes" id="UP001497744">
    <property type="component" value="Unassembled WGS sequence"/>
</dbReference>
<proteinExistence type="predicted"/>
<dbReference type="GeneID" id="94192571"/>
<sequence length="196" mass="21768">MINLTIKPLLHLLLNLPNQILKPLRHLTGAHALSKFNNHIQNLLLIRLILQLLNVTKPLEEADDKVQDGVADLMLRDVSGKDTAAGKLATTIIPNELLKSVGQFGNEATGTTISQSIFNLRKLQTKAGARTMNRLKKLRNLLGEGSGTIFIGSLPILPRHPQDPVDGLLEVGRALRQRFPRHPLRQLSKSLSQYHQ</sequence>